<protein>
    <submittedName>
        <fullName evidence="2">ThiF family adenylyltransferase</fullName>
    </submittedName>
</protein>
<organism evidence="2 3">
    <name type="scientific">Dysgonomonas termitidis</name>
    <dbReference type="NCBI Taxonomy" id="1516126"/>
    <lineage>
        <taxon>Bacteria</taxon>
        <taxon>Pseudomonadati</taxon>
        <taxon>Bacteroidota</taxon>
        <taxon>Bacteroidia</taxon>
        <taxon>Bacteroidales</taxon>
        <taxon>Dysgonomonadaceae</taxon>
        <taxon>Dysgonomonas</taxon>
    </lineage>
</organism>
<keyword evidence="2" id="KW-0808">Transferase</keyword>
<dbReference type="EMBL" id="JBHSGN010000100">
    <property type="protein sequence ID" value="MFC4675438.1"/>
    <property type="molecule type" value="Genomic_DNA"/>
</dbReference>
<dbReference type="InterPro" id="IPR045886">
    <property type="entry name" value="ThiF/MoeB/HesA"/>
</dbReference>
<proteinExistence type="predicted"/>
<dbReference type="CDD" id="cd00755">
    <property type="entry name" value="YgdL_like"/>
    <property type="match status" value="1"/>
</dbReference>
<keyword evidence="3" id="KW-1185">Reference proteome</keyword>
<name>A0ABV9L075_9BACT</name>
<evidence type="ECO:0000313" key="2">
    <source>
        <dbReference type="EMBL" id="MFC4675438.1"/>
    </source>
</evidence>
<dbReference type="Proteomes" id="UP001596023">
    <property type="component" value="Unassembled WGS sequence"/>
</dbReference>
<comment type="caution">
    <text evidence="2">The sequence shown here is derived from an EMBL/GenBank/DDBJ whole genome shotgun (WGS) entry which is preliminary data.</text>
</comment>
<dbReference type="SUPFAM" id="SSF69572">
    <property type="entry name" value="Activating enzymes of the ubiquitin-like proteins"/>
    <property type="match status" value="1"/>
</dbReference>
<gene>
    <name evidence="2" type="ORF">ACFO6W_17230</name>
</gene>
<accession>A0ABV9L075</accession>
<dbReference type="PANTHER" id="PTHR43267:SF1">
    <property type="entry name" value="TRNA THREONYLCARBAMOYLADENOSINE DEHYDRATASE"/>
    <property type="match status" value="1"/>
</dbReference>
<dbReference type="InterPro" id="IPR035985">
    <property type="entry name" value="Ubiquitin-activating_enz"/>
</dbReference>
<dbReference type="Gene3D" id="3.40.50.720">
    <property type="entry name" value="NAD(P)-binding Rossmann-like Domain"/>
    <property type="match status" value="1"/>
</dbReference>
<dbReference type="PANTHER" id="PTHR43267">
    <property type="entry name" value="TRNA THREONYLCARBAMOYLADENOSINE DEHYDRATASE"/>
    <property type="match status" value="1"/>
</dbReference>
<dbReference type="GO" id="GO:0016779">
    <property type="term" value="F:nucleotidyltransferase activity"/>
    <property type="evidence" value="ECO:0007669"/>
    <property type="project" value="UniProtKB-KW"/>
</dbReference>
<feature type="domain" description="THIF-type NAD/FAD binding fold" evidence="1">
    <location>
        <begin position="14"/>
        <end position="249"/>
    </location>
</feature>
<evidence type="ECO:0000259" key="1">
    <source>
        <dbReference type="Pfam" id="PF00899"/>
    </source>
</evidence>
<dbReference type="InterPro" id="IPR000594">
    <property type="entry name" value="ThiF_NAD_FAD-bd"/>
</dbReference>
<dbReference type="Pfam" id="PF00899">
    <property type="entry name" value="ThiF"/>
    <property type="match status" value="1"/>
</dbReference>
<dbReference type="RefSeq" id="WP_379998664.1">
    <property type="nucleotide sequence ID" value="NZ_JBHSGN010000100.1"/>
</dbReference>
<reference evidence="3" key="1">
    <citation type="journal article" date="2019" name="Int. J. Syst. Evol. Microbiol.">
        <title>The Global Catalogue of Microorganisms (GCM) 10K type strain sequencing project: providing services to taxonomists for standard genome sequencing and annotation.</title>
        <authorList>
            <consortium name="The Broad Institute Genomics Platform"/>
            <consortium name="The Broad Institute Genome Sequencing Center for Infectious Disease"/>
            <person name="Wu L."/>
            <person name="Ma J."/>
        </authorList>
    </citation>
    <scope>NUCLEOTIDE SEQUENCE [LARGE SCALE GENOMIC DNA]</scope>
    <source>
        <strain evidence="3">CCUG 66188</strain>
    </source>
</reference>
<keyword evidence="2" id="KW-0548">Nucleotidyltransferase</keyword>
<evidence type="ECO:0000313" key="3">
    <source>
        <dbReference type="Proteomes" id="UP001596023"/>
    </source>
</evidence>
<sequence>MQEEKGIFKRAELLLGDTLMGRIADIRIILFGIGGVGSWCAESLIRTGVKHLTIVDSDFVCETNINRQLMATTKTVGLRKVDVLKARLLDINPDAEITTIAGVYSEETSPSFDLESYDYIIDAIDSLKHKVNLILTATRTRAKVFSSMGAALKMDPSRIKTDEFWKVKGCPLAAAIRRKMKQSGKPSKKVMCVYSDEVLDNKGLKYENDESKSSQLLKQDNPSVKAQTNGTLAHITAIFGFTLAGLIIKDICRD</sequence>